<reference evidence="4 5" key="1">
    <citation type="journal article" date="2009" name="BMC Genomics">
        <title>Complete genome sequence of the sugarcane nitrogen-fixing endophyte Gluconacetobacter diazotrophicus Pal5.</title>
        <authorList>
            <person name="Bertalan M."/>
            <person name="Albano R."/>
            <person name="Padua V."/>
            <person name="Rouws L."/>
            <person name="Rojas C."/>
            <person name="Hemerly A."/>
            <person name="Teixeira K."/>
            <person name="Schwab S."/>
            <person name="Araujo J."/>
            <person name="Oliveira A."/>
            <person name="Franca L."/>
            <person name="Magalhaes V."/>
            <person name="Alqueres S."/>
            <person name="Cardoso A."/>
            <person name="Almeida W."/>
            <person name="Loureiro M.M."/>
            <person name="Nogueira E."/>
            <person name="Cidade D."/>
            <person name="Oliveira D."/>
            <person name="Simao T."/>
            <person name="Macedo J."/>
            <person name="Valadao A."/>
            <person name="Dreschsel M."/>
            <person name="Freitas F."/>
            <person name="Vidal M."/>
            <person name="Guedes H."/>
            <person name="Rodrigues E."/>
            <person name="Meneses C."/>
            <person name="Brioso P."/>
            <person name="Pozzer L."/>
            <person name="Figueiredo D."/>
            <person name="Montano H."/>
            <person name="Junior J."/>
            <person name="Filho G."/>
            <person name="Flores V."/>
            <person name="Ferreira B."/>
            <person name="Branco A."/>
            <person name="Gonzalez P."/>
            <person name="Guillobel H."/>
            <person name="Lemos M."/>
            <person name="Seibel L."/>
            <person name="Macedo J."/>
            <person name="Alves-Ferreira M."/>
            <person name="Sachetto-Martins G."/>
            <person name="Coelho A."/>
            <person name="Santos E."/>
            <person name="Amaral G."/>
            <person name="Neves A."/>
            <person name="Pacheco A.B."/>
            <person name="Carvalho D."/>
            <person name="Lery L."/>
            <person name="Bisch P."/>
            <person name="Rossle S.C."/>
            <person name="Urmenyi T."/>
            <person name="Kruger W.V."/>
            <person name="Martins O."/>
            <person name="Baldani J.I."/>
            <person name="Ferreira P.C."/>
        </authorList>
    </citation>
    <scope>NUCLEOTIDE SEQUENCE [LARGE SCALE GENOMIC DNA]</scope>
    <source>
        <strain evidence="5">ATCC 49037 / DSM 5601 / CCUG 37298 / CIP 103539 / LMG 7603 / PAl5</strain>
    </source>
</reference>
<keyword evidence="1 4" id="KW-0645">Protease</keyword>
<name>A9HFR7_GLUDA</name>
<keyword evidence="5" id="KW-1185">Reference proteome</keyword>
<evidence type="ECO:0000313" key="4">
    <source>
        <dbReference type="EMBL" id="CAP55400.1"/>
    </source>
</evidence>
<sequence>MTAAAMTAARTCAIVAISVTRRPMRHEQDVIPMRMVSRPKRCAAAVAGLALGFTCATARADAPLFAPPAPPLVTSGPLTFAPLVRQVVPAVVNIAVTQDADDPQKRVPVPPGVKGTPFEKRFRERMRSRGEEMLGAGSGFIIDPSGVIVTNNHVVGEADHITVSLSDGTEYPARLVGSDDLTDIAVISIQAPHPLPFVTWGDSRQINVGDWIMAAGNPFGLGSSVTAGIVSARGRDIGASPFDDFLQLDAPINPGNSGGPSFNLSGQVVALNTAIVSPTGGSVGIGFGIPSEIVAPIVAELRRSGHIARGWLGVTLADGDTHDGVRITDIDHDGPAQRARLRTGDIVLSVGDEPMDTSRTLIRTIAAEHPGSTVQVRIRRHGAVLTVPVAVGSRPADMDD</sequence>
<protein>
    <submittedName>
        <fullName evidence="4">Putative protease protein</fullName>
    </submittedName>
</protein>
<dbReference type="PANTHER" id="PTHR43343">
    <property type="entry name" value="PEPTIDASE S12"/>
    <property type="match status" value="1"/>
</dbReference>
<dbReference type="EMBL" id="AM889285">
    <property type="protein sequence ID" value="CAP55400.1"/>
    <property type="molecule type" value="Genomic_DNA"/>
</dbReference>
<dbReference type="PANTHER" id="PTHR43343:SF3">
    <property type="entry name" value="PROTEASE DO-LIKE 8, CHLOROPLASTIC"/>
    <property type="match status" value="1"/>
</dbReference>
<dbReference type="InterPro" id="IPR009003">
    <property type="entry name" value="Peptidase_S1_PA"/>
</dbReference>
<feature type="domain" description="PDZ" evidence="3">
    <location>
        <begin position="298"/>
        <end position="355"/>
    </location>
</feature>
<dbReference type="Gene3D" id="2.40.10.120">
    <property type="match status" value="1"/>
</dbReference>
<dbReference type="SMART" id="SM00228">
    <property type="entry name" value="PDZ"/>
    <property type="match status" value="1"/>
</dbReference>
<gene>
    <name evidence="4" type="ordered locus">GDI1457</name>
</gene>
<proteinExistence type="predicted"/>
<dbReference type="SUPFAM" id="SSF50494">
    <property type="entry name" value="Trypsin-like serine proteases"/>
    <property type="match status" value="1"/>
</dbReference>
<evidence type="ECO:0000256" key="1">
    <source>
        <dbReference type="ARBA" id="ARBA00022670"/>
    </source>
</evidence>
<evidence type="ECO:0000259" key="3">
    <source>
        <dbReference type="PROSITE" id="PS50106"/>
    </source>
</evidence>
<dbReference type="GO" id="GO:0004252">
    <property type="term" value="F:serine-type endopeptidase activity"/>
    <property type="evidence" value="ECO:0007669"/>
    <property type="project" value="InterPro"/>
</dbReference>
<dbReference type="KEGG" id="gdi:GDI1457"/>
<accession>A9HFR7</accession>
<dbReference type="Proteomes" id="UP000001176">
    <property type="component" value="Chromosome"/>
</dbReference>
<dbReference type="PROSITE" id="PS50106">
    <property type="entry name" value="PDZ"/>
    <property type="match status" value="1"/>
</dbReference>
<dbReference type="AlphaFoldDB" id="A9HFR7"/>
<evidence type="ECO:0000313" key="5">
    <source>
        <dbReference type="Proteomes" id="UP000001176"/>
    </source>
</evidence>
<dbReference type="InterPro" id="IPR001478">
    <property type="entry name" value="PDZ"/>
</dbReference>
<dbReference type="PRINTS" id="PR00834">
    <property type="entry name" value="PROTEASES2C"/>
</dbReference>
<dbReference type="SUPFAM" id="SSF50156">
    <property type="entry name" value="PDZ domain-like"/>
    <property type="match status" value="1"/>
</dbReference>
<dbReference type="InterPro" id="IPR051201">
    <property type="entry name" value="Chloro_Bact_Ser_Proteases"/>
</dbReference>
<dbReference type="InterPro" id="IPR001940">
    <property type="entry name" value="Peptidase_S1C"/>
</dbReference>
<dbReference type="InterPro" id="IPR036034">
    <property type="entry name" value="PDZ_sf"/>
</dbReference>
<dbReference type="Gene3D" id="2.30.42.10">
    <property type="match status" value="1"/>
</dbReference>
<dbReference type="Pfam" id="PF13180">
    <property type="entry name" value="PDZ_2"/>
    <property type="match status" value="1"/>
</dbReference>
<evidence type="ECO:0000256" key="2">
    <source>
        <dbReference type="ARBA" id="ARBA00022801"/>
    </source>
</evidence>
<dbReference type="Pfam" id="PF13365">
    <property type="entry name" value="Trypsin_2"/>
    <property type="match status" value="1"/>
</dbReference>
<organism evidence="4 5">
    <name type="scientific">Gluconacetobacter diazotrophicus (strain ATCC 49037 / DSM 5601 / CCUG 37298 / CIP 103539 / LMG 7603 / PAl5)</name>
    <dbReference type="NCBI Taxonomy" id="272568"/>
    <lineage>
        <taxon>Bacteria</taxon>
        <taxon>Pseudomonadati</taxon>
        <taxon>Pseudomonadota</taxon>
        <taxon>Alphaproteobacteria</taxon>
        <taxon>Acetobacterales</taxon>
        <taxon>Acetobacteraceae</taxon>
        <taxon>Gluconacetobacter</taxon>
    </lineage>
</organism>
<keyword evidence="2" id="KW-0378">Hydrolase</keyword>
<dbReference type="GO" id="GO:0006508">
    <property type="term" value="P:proteolysis"/>
    <property type="evidence" value="ECO:0007669"/>
    <property type="project" value="UniProtKB-KW"/>
</dbReference>